<organism evidence="1 2">
    <name type="scientific">Aphanothece hegewaldii CCALA 016</name>
    <dbReference type="NCBI Taxonomy" id="2107694"/>
    <lineage>
        <taxon>Bacteria</taxon>
        <taxon>Bacillati</taxon>
        <taxon>Cyanobacteriota</taxon>
        <taxon>Cyanophyceae</taxon>
        <taxon>Oscillatoriophycideae</taxon>
        <taxon>Chroococcales</taxon>
        <taxon>Aphanothecaceae</taxon>
        <taxon>Aphanothece</taxon>
    </lineage>
</organism>
<protein>
    <recommendedName>
        <fullName evidence="3">Fertility inhibition FinO-like protein</fullName>
    </recommendedName>
</protein>
<evidence type="ECO:0000313" key="1">
    <source>
        <dbReference type="EMBL" id="PSF37996.1"/>
    </source>
</evidence>
<evidence type="ECO:0008006" key="3">
    <source>
        <dbReference type="Google" id="ProtNLM"/>
    </source>
</evidence>
<dbReference type="Proteomes" id="UP000239001">
    <property type="component" value="Unassembled WGS sequence"/>
</dbReference>
<accession>A0A2T1M000</accession>
<gene>
    <name evidence="1" type="ORF">C7H19_07340</name>
</gene>
<keyword evidence="2" id="KW-1185">Reference proteome</keyword>
<evidence type="ECO:0000313" key="2">
    <source>
        <dbReference type="Proteomes" id="UP000239001"/>
    </source>
</evidence>
<name>A0A2T1M000_9CHRO</name>
<dbReference type="OrthoDB" id="462798at2"/>
<dbReference type="EMBL" id="PXOH01000006">
    <property type="protein sequence ID" value="PSF37996.1"/>
    <property type="molecule type" value="Genomic_DNA"/>
</dbReference>
<proteinExistence type="predicted"/>
<dbReference type="AlphaFoldDB" id="A0A2T1M000"/>
<reference evidence="1 2" key="1">
    <citation type="submission" date="2018-03" db="EMBL/GenBank/DDBJ databases">
        <title>The ancient ancestry and fast evolution of plastids.</title>
        <authorList>
            <person name="Moore K.R."/>
            <person name="Magnabosco C."/>
            <person name="Momper L."/>
            <person name="Gold D.A."/>
            <person name="Bosak T."/>
            <person name="Fournier G.P."/>
        </authorList>
    </citation>
    <scope>NUCLEOTIDE SEQUENCE [LARGE SCALE GENOMIC DNA]</scope>
    <source>
        <strain evidence="1 2">CCALA 016</strain>
    </source>
</reference>
<reference evidence="1 2" key="2">
    <citation type="submission" date="2018-03" db="EMBL/GenBank/DDBJ databases">
        <authorList>
            <person name="Keele B.F."/>
        </authorList>
    </citation>
    <scope>NUCLEOTIDE SEQUENCE [LARGE SCALE GENOMIC DNA]</scope>
    <source>
        <strain evidence="1 2">CCALA 016</strain>
    </source>
</reference>
<sequence>MLNGKTPELTIKFSEKPEISNIGKTVNLQITGENGIVVKAQIARKNLTKQVEKMESFSSWIAVLSGKIVAIAPDGIVELEGAGINVFEKKAKEEAG</sequence>
<comment type="caution">
    <text evidence="1">The sequence shown here is derived from an EMBL/GenBank/DDBJ whole genome shotgun (WGS) entry which is preliminary data.</text>
</comment>